<accession>A0A8H7N1Q7</accession>
<gene>
    <name evidence="2" type="ORF">IM811_004729</name>
</gene>
<feature type="region of interest" description="Disordered" evidence="1">
    <location>
        <begin position="82"/>
        <end position="113"/>
    </location>
</feature>
<evidence type="ECO:0000313" key="3">
    <source>
        <dbReference type="Proteomes" id="UP000616885"/>
    </source>
</evidence>
<evidence type="ECO:0000256" key="1">
    <source>
        <dbReference type="SAM" id="MobiDB-lite"/>
    </source>
</evidence>
<proteinExistence type="predicted"/>
<evidence type="ECO:0000313" key="2">
    <source>
        <dbReference type="EMBL" id="KAF9745107.1"/>
    </source>
</evidence>
<protein>
    <submittedName>
        <fullName evidence="2">Uncharacterized protein</fullName>
    </submittedName>
</protein>
<sequence length="123" mass="13384">MSQNGGQVRGIPRLLSVCAATTTRAGACSVQLLDMRVVLGCWAELAIAHLTHCATIHPPQIAKYLSVRPQEAWFLGSSLRRRNGDRVDGTQGAQSLPPLAGRRWATPRREHGWPPLDAAIRPS</sequence>
<dbReference type="Proteomes" id="UP000616885">
    <property type="component" value="Unassembled WGS sequence"/>
</dbReference>
<name>A0A8H7N1Q7_BIOOC</name>
<dbReference type="AlphaFoldDB" id="A0A8H7N1Q7"/>
<reference evidence="2" key="1">
    <citation type="submission" date="2020-10" db="EMBL/GenBank/DDBJ databases">
        <title>High-Quality Genome Resource of Clonostachys rosea strain S41 by Oxford Nanopore Long-Read Sequencing.</title>
        <authorList>
            <person name="Wang H."/>
        </authorList>
    </citation>
    <scope>NUCLEOTIDE SEQUENCE</scope>
    <source>
        <strain evidence="2">S41</strain>
    </source>
</reference>
<organism evidence="2 3">
    <name type="scientific">Bionectria ochroleuca</name>
    <name type="common">Gliocladium roseum</name>
    <dbReference type="NCBI Taxonomy" id="29856"/>
    <lineage>
        <taxon>Eukaryota</taxon>
        <taxon>Fungi</taxon>
        <taxon>Dikarya</taxon>
        <taxon>Ascomycota</taxon>
        <taxon>Pezizomycotina</taxon>
        <taxon>Sordariomycetes</taxon>
        <taxon>Hypocreomycetidae</taxon>
        <taxon>Hypocreales</taxon>
        <taxon>Bionectriaceae</taxon>
        <taxon>Clonostachys</taxon>
    </lineage>
</organism>
<comment type="caution">
    <text evidence="2">The sequence shown here is derived from an EMBL/GenBank/DDBJ whole genome shotgun (WGS) entry which is preliminary data.</text>
</comment>
<dbReference type="EMBL" id="JADCTT010000013">
    <property type="protein sequence ID" value="KAF9745107.1"/>
    <property type="molecule type" value="Genomic_DNA"/>
</dbReference>